<evidence type="ECO:0000313" key="8">
    <source>
        <dbReference type="Proteomes" id="UP000654075"/>
    </source>
</evidence>
<feature type="transmembrane region" description="Helical" evidence="6">
    <location>
        <begin position="257"/>
        <end position="278"/>
    </location>
</feature>
<dbReference type="GO" id="GO:0015297">
    <property type="term" value="F:antiporter activity"/>
    <property type="evidence" value="ECO:0007669"/>
    <property type="project" value="InterPro"/>
</dbReference>
<dbReference type="GO" id="GO:0042910">
    <property type="term" value="F:xenobiotic transmembrane transporter activity"/>
    <property type="evidence" value="ECO:0007669"/>
    <property type="project" value="InterPro"/>
</dbReference>
<keyword evidence="8" id="KW-1185">Reference proteome</keyword>
<evidence type="ECO:0000256" key="3">
    <source>
        <dbReference type="ARBA" id="ARBA00022692"/>
    </source>
</evidence>
<gene>
    <name evidence="7" type="ORF">PGLA1383_LOCUS25563</name>
</gene>
<dbReference type="Proteomes" id="UP000654075">
    <property type="component" value="Unassembled WGS sequence"/>
</dbReference>
<evidence type="ECO:0000313" key="7">
    <source>
        <dbReference type="EMBL" id="CAE8607648.1"/>
    </source>
</evidence>
<feature type="non-terminal residue" evidence="7">
    <location>
        <position position="1"/>
    </location>
</feature>
<feature type="transmembrane region" description="Helical" evidence="6">
    <location>
        <begin position="232"/>
        <end position="251"/>
    </location>
</feature>
<dbReference type="Pfam" id="PF01554">
    <property type="entry name" value="MatE"/>
    <property type="match status" value="1"/>
</dbReference>
<evidence type="ECO:0008006" key="9">
    <source>
        <dbReference type="Google" id="ProtNLM"/>
    </source>
</evidence>
<evidence type="ECO:0000256" key="4">
    <source>
        <dbReference type="ARBA" id="ARBA00022989"/>
    </source>
</evidence>
<dbReference type="InterPro" id="IPR044644">
    <property type="entry name" value="DinF-like"/>
</dbReference>
<name>A0A813F0C7_POLGL</name>
<dbReference type="PANTHER" id="PTHR42893">
    <property type="entry name" value="PROTEIN DETOXIFICATION 44, CHLOROPLASTIC-RELATED"/>
    <property type="match status" value="1"/>
</dbReference>
<proteinExistence type="inferred from homology"/>
<feature type="transmembrane region" description="Helical" evidence="6">
    <location>
        <begin position="163"/>
        <end position="185"/>
    </location>
</feature>
<keyword evidence="5 6" id="KW-0472">Membrane</keyword>
<reference evidence="7" key="1">
    <citation type="submission" date="2021-02" db="EMBL/GenBank/DDBJ databases">
        <authorList>
            <person name="Dougan E. K."/>
            <person name="Rhodes N."/>
            <person name="Thang M."/>
            <person name="Chan C."/>
        </authorList>
    </citation>
    <scope>NUCLEOTIDE SEQUENCE</scope>
</reference>
<evidence type="ECO:0000256" key="5">
    <source>
        <dbReference type="ARBA" id="ARBA00023136"/>
    </source>
</evidence>
<dbReference type="InterPro" id="IPR002528">
    <property type="entry name" value="MATE_fam"/>
</dbReference>
<evidence type="ECO:0000256" key="2">
    <source>
        <dbReference type="ARBA" id="ARBA00010199"/>
    </source>
</evidence>
<dbReference type="EMBL" id="CAJNNV010021922">
    <property type="protein sequence ID" value="CAE8607648.1"/>
    <property type="molecule type" value="Genomic_DNA"/>
</dbReference>
<evidence type="ECO:0000256" key="6">
    <source>
        <dbReference type="SAM" id="Phobius"/>
    </source>
</evidence>
<dbReference type="GO" id="GO:0016020">
    <property type="term" value="C:membrane"/>
    <property type="evidence" value="ECO:0007669"/>
    <property type="project" value="UniProtKB-SubCell"/>
</dbReference>
<organism evidence="7 8">
    <name type="scientific">Polarella glacialis</name>
    <name type="common">Dinoflagellate</name>
    <dbReference type="NCBI Taxonomy" id="89957"/>
    <lineage>
        <taxon>Eukaryota</taxon>
        <taxon>Sar</taxon>
        <taxon>Alveolata</taxon>
        <taxon>Dinophyceae</taxon>
        <taxon>Suessiales</taxon>
        <taxon>Suessiaceae</taxon>
        <taxon>Polarella</taxon>
    </lineage>
</organism>
<accession>A0A813F0C7</accession>
<feature type="transmembrane region" description="Helical" evidence="6">
    <location>
        <begin position="205"/>
        <end position="225"/>
    </location>
</feature>
<protein>
    <recommendedName>
        <fullName evidence="9">Protein DETOXIFICATION</fullName>
    </recommendedName>
</protein>
<dbReference type="PANTHER" id="PTHR42893:SF9">
    <property type="entry name" value="PROTEIN DETOXIFICATION 46, CHLOROPLASTIC"/>
    <property type="match status" value="1"/>
</dbReference>
<keyword evidence="3 6" id="KW-0812">Transmembrane</keyword>
<evidence type="ECO:0000256" key="1">
    <source>
        <dbReference type="ARBA" id="ARBA00004141"/>
    </source>
</evidence>
<comment type="caution">
    <text evidence="7">The sequence shown here is derived from an EMBL/GenBank/DDBJ whole genome shotgun (WGS) entry which is preliminary data.</text>
</comment>
<sequence length="321" mass="33353">PGSSVPHKVALQPPLRLNGRASAANLQFSTGSAASSRTGPGPAWLEQTRRHRLRSRRTAEADPDAKALLVQKPPPDVGFWELSRFAAGCFGVYLASPLLSLVDSAFVGRCSGTAQLAALGPGTALCDSTAYVLSCVGVATTNLYASRRARGQLIAARRVASDALAIGMFSGAVLGALLFCFGQPLLSLYGAKPEVATYALSYVRWRALGAPLAILTTAAQATCLGDRDSTTPVIVVAISAVANVVCDALLVPTYGAAGAAIGTVLAQAFGAIFLLWVLRRRQLIMSASGFQPFGFPFPRPGPLVTVPSRKAVGRFAAVAMP</sequence>
<comment type="subcellular location">
    <subcellularLocation>
        <location evidence="1">Membrane</location>
        <topology evidence="1">Multi-pass membrane protein</topology>
    </subcellularLocation>
</comment>
<comment type="similarity">
    <text evidence="2">Belongs to the multi antimicrobial extrusion (MATE) (TC 2.A.66.1) family.</text>
</comment>
<dbReference type="OrthoDB" id="448315at2759"/>
<feature type="non-terminal residue" evidence="7">
    <location>
        <position position="321"/>
    </location>
</feature>
<keyword evidence="4 6" id="KW-1133">Transmembrane helix</keyword>
<dbReference type="AlphaFoldDB" id="A0A813F0C7"/>